<dbReference type="InterPro" id="IPR019301">
    <property type="entry name" value="Flagellar_prot_FlgJ_N"/>
</dbReference>
<feature type="region of interest" description="Disordered" evidence="1">
    <location>
        <begin position="1"/>
        <end position="29"/>
    </location>
</feature>
<protein>
    <submittedName>
        <fullName evidence="3">Rod binding protein</fullName>
    </submittedName>
</protein>
<proteinExistence type="predicted"/>
<organism evidence="3 4">
    <name type="scientific">Jannaschia helgolandensis</name>
    <dbReference type="NCBI Taxonomy" id="188906"/>
    <lineage>
        <taxon>Bacteria</taxon>
        <taxon>Pseudomonadati</taxon>
        <taxon>Pseudomonadota</taxon>
        <taxon>Alphaproteobacteria</taxon>
        <taxon>Rhodobacterales</taxon>
        <taxon>Roseobacteraceae</taxon>
        <taxon>Jannaschia</taxon>
    </lineage>
</organism>
<sequence length="94" mass="9638">MDMISGSMSPHSTTSPDSAGQREAELRAQAQQLEAFLFTELLRASGTGAPSPSGGGDTQFDSFLRQAQADAVAQSGQTGLAEAIYRSMAKGAGA</sequence>
<dbReference type="Pfam" id="PF10135">
    <property type="entry name" value="Rod-binding"/>
    <property type="match status" value="1"/>
</dbReference>
<dbReference type="Proteomes" id="UP000199283">
    <property type="component" value="Unassembled WGS sequence"/>
</dbReference>
<dbReference type="STRING" id="188906.SAMN04488526_0705"/>
<dbReference type="EMBL" id="FNZQ01000001">
    <property type="protein sequence ID" value="SEK49346.1"/>
    <property type="molecule type" value="Genomic_DNA"/>
</dbReference>
<feature type="compositionally biased region" description="Polar residues" evidence="1">
    <location>
        <begin position="1"/>
        <end position="18"/>
    </location>
</feature>
<evidence type="ECO:0000313" key="4">
    <source>
        <dbReference type="Proteomes" id="UP000199283"/>
    </source>
</evidence>
<evidence type="ECO:0000313" key="3">
    <source>
        <dbReference type="EMBL" id="SEK49346.1"/>
    </source>
</evidence>
<dbReference type="AlphaFoldDB" id="A0A1H7HG38"/>
<reference evidence="3 4" key="1">
    <citation type="submission" date="2016-10" db="EMBL/GenBank/DDBJ databases">
        <authorList>
            <person name="de Groot N.N."/>
        </authorList>
    </citation>
    <scope>NUCLEOTIDE SEQUENCE [LARGE SCALE GENOMIC DNA]</scope>
    <source>
        <strain evidence="3 4">DSM 14858</strain>
    </source>
</reference>
<gene>
    <name evidence="3" type="ORF">SAMN04488526_0705</name>
</gene>
<dbReference type="RefSeq" id="WP_245737486.1">
    <property type="nucleotide sequence ID" value="NZ_CAXBJT010000031.1"/>
</dbReference>
<evidence type="ECO:0000259" key="2">
    <source>
        <dbReference type="Pfam" id="PF10135"/>
    </source>
</evidence>
<feature type="domain" description="Flagellar protein FlgJ N-terminal" evidence="2">
    <location>
        <begin position="49"/>
        <end position="86"/>
    </location>
</feature>
<evidence type="ECO:0000256" key="1">
    <source>
        <dbReference type="SAM" id="MobiDB-lite"/>
    </source>
</evidence>
<keyword evidence="4" id="KW-1185">Reference proteome</keyword>
<accession>A0A1H7HG38</accession>
<name>A0A1H7HG38_9RHOB</name>